<proteinExistence type="predicted"/>
<protein>
    <submittedName>
        <fullName evidence="2">Uncharacterized protein</fullName>
    </submittedName>
</protein>
<evidence type="ECO:0000256" key="1">
    <source>
        <dbReference type="SAM" id="MobiDB-lite"/>
    </source>
</evidence>
<evidence type="ECO:0000313" key="2">
    <source>
        <dbReference type="EMBL" id="PAU78807.1"/>
    </source>
</evidence>
<keyword evidence="3" id="KW-1185">Reference proteome</keyword>
<dbReference type="EMBL" id="NSKB01000001">
    <property type="protein sequence ID" value="PAU78807.1"/>
    <property type="molecule type" value="Genomic_DNA"/>
</dbReference>
<feature type="non-terminal residue" evidence="2">
    <location>
        <position position="69"/>
    </location>
</feature>
<name>A0A2A2F2A7_9GAMM</name>
<dbReference type="AlphaFoldDB" id="A0A2A2F2A7"/>
<organism evidence="2 3">
    <name type="scientific">Halomonas salipaludis</name>
    <dbReference type="NCBI Taxonomy" id="2032625"/>
    <lineage>
        <taxon>Bacteria</taxon>
        <taxon>Pseudomonadati</taxon>
        <taxon>Pseudomonadota</taxon>
        <taxon>Gammaproteobacteria</taxon>
        <taxon>Oceanospirillales</taxon>
        <taxon>Halomonadaceae</taxon>
        <taxon>Halomonas</taxon>
    </lineage>
</organism>
<gene>
    <name evidence="2" type="ORF">CK498_00005</name>
</gene>
<sequence length="69" mass="7519">MAGCPKLDRLSRPTREPVWRSPANRSRSICRNANKARPRRSPPPRPASPSEPLAASNAGPSPLSCRHHG</sequence>
<feature type="compositionally biased region" description="Basic and acidic residues" evidence="1">
    <location>
        <begin position="1"/>
        <end position="18"/>
    </location>
</feature>
<dbReference type="Proteomes" id="UP000217771">
    <property type="component" value="Unassembled WGS sequence"/>
</dbReference>
<evidence type="ECO:0000313" key="3">
    <source>
        <dbReference type="Proteomes" id="UP000217771"/>
    </source>
</evidence>
<feature type="region of interest" description="Disordered" evidence="1">
    <location>
        <begin position="1"/>
        <end position="69"/>
    </location>
</feature>
<comment type="caution">
    <text evidence="2">The sequence shown here is derived from an EMBL/GenBank/DDBJ whole genome shotgun (WGS) entry which is preliminary data.</text>
</comment>
<accession>A0A2A2F2A7</accession>
<reference evidence="2 3" key="1">
    <citation type="submission" date="2017-08" db="EMBL/GenBank/DDBJ databases">
        <title>Halomonas alkalisoli sp. nov., isolated from saline alkaline soil.</title>
        <authorList>
            <person name="Wang D."/>
            <person name="Zhang G."/>
        </authorList>
    </citation>
    <scope>NUCLEOTIDE SEQUENCE [LARGE SCALE GENOMIC DNA]</scope>
    <source>
        <strain evidence="2 3">WRN001</strain>
    </source>
</reference>